<keyword evidence="6" id="KW-0963">Cytoplasm</keyword>
<evidence type="ECO:0000313" key="9">
    <source>
        <dbReference type="Proteomes" id="UP000004836"/>
    </source>
</evidence>
<feature type="domain" description="tRNA(Ile)-lysidine/2-thiocytidine synthase N-terminal" evidence="7">
    <location>
        <begin position="31"/>
        <end position="210"/>
    </location>
</feature>
<dbReference type="PANTHER" id="PTHR43033:SF1">
    <property type="entry name" value="TRNA(ILE)-LYSIDINE SYNTHASE-RELATED"/>
    <property type="match status" value="1"/>
</dbReference>
<dbReference type="GO" id="GO:0005524">
    <property type="term" value="F:ATP binding"/>
    <property type="evidence" value="ECO:0007669"/>
    <property type="project" value="UniProtKB-UniRule"/>
</dbReference>
<dbReference type="eggNOG" id="COG0037">
    <property type="taxonomic scope" value="Bacteria"/>
</dbReference>
<evidence type="ECO:0000259" key="7">
    <source>
        <dbReference type="Pfam" id="PF01171"/>
    </source>
</evidence>
<dbReference type="GO" id="GO:0005737">
    <property type="term" value="C:cytoplasm"/>
    <property type="evidence" value="ECO:0007669"/>
    <property type="project" value="UniProtKB-SubCell"/>
</dbReference>
<comment type="domain">
    <text evidence="6">The N-terminal region contains the highly conserved SGGXDS motif, predicted to be a P-loop motif involved in ATP binding.</text>
</comment>
<evidence type="ECO:0000256" key="5">
    <source>
        <dbReference type="ARBA" id="ARBA00048539"/>
    </source>
</evidence>
<dbReference type="InterPro" id="IPR011063">
    <property type="entry name" value="TilS/TtcA_N"/>
</dbReference>
<dbReference type="HAMAP" id="MF_01161">
    <property type="entry name" value="tRNA_Ile_lys_synt"/>
    <property type="match status" value="1"/>
</dbReference>
<dbReference type="SUPFAM" id="SSF52402">
    <property type="entry name" value="Adenine nucleotide alpha hydrolases-like"/>
    <property type="match status" value="1"/>
</dbReference>
<sequence>MTSFTATAFIKKLADLTPFSGNQAKNQNMHFALAVSGGADSLSLLVLAAAAKKKTPHWRFTVLTVNHGLRAAAVKETRHVAKLAKAAGLASQILTYKGTIPDKDIQAAARDIRYGLMSDWCVKHKADYLVTAHHLEDQAETFLLRLARGSGLDGLSAMQSVGNRNGVTLLRPFLDVPRARLHKTVAKAGLEAISDPSNMNRRFARVRMREKMDLLAEEGLTAPRLAETAGRLLQARKALEHVADTVMQSAVRVDDYDIAHLDHAALRDQPEEILRRILNRILTPYGGYPPRAESVQRILDEVFLTSRYPQKGATQGGKTVNGFIIRYRRDGVLVFREASGLPAALTIKAGQSLIWDDSHIVRVAKKSGLKGILDIKPLGSEGLKSLRHQFEDDLPKNLPAAALHALPSVWLTYRKKSHLVAVKAVLSHPDVQFEDKFWL</sequence>
<evidence type="ECO:0000256" key="1">
    <source>
        <dbReference type="ARBA" id="ARBA00022598"/>
    </source>
</evidence>
<dbReference type="NCBIfam" id="TIGR02432">
    <property type="entry name" value="lysidine_TilS_N"/>
    <property type="match status" value="1"/>
</dbReference>
<protein>
    <recommendedName>
        <fullName evidence="6">tRNA(Ile)-lysidine synthase</fullName>
        <ecNumber evidence="6">6.3.4.19</ecNumber>
    </recommendedName>
    <alternativeName>
        <fullName evidence="6">tRNA(Ile)-2-lysyl-cytidine synthase</fullName>
    </alternativeName>
    <alternativeName>
        <fullName evidence="6">tRNA(Ile)-lysidine synthetase</fullName>
    </alternativeName>
</protein>
<name>J9A502_9PROT</name>
<evidence type="ECO:0000256" key="4">
    <source>
        <dbReference type="ARBA" id="ARBA00022840"/>
    </source>
</evidence>
<dbReference type="Gene3D" id="3.40.50.620">
    <property type="entry name" value="HUPs"/>
    <property type="match status" value="1"/>
</dbReference>
<proteinExistence type="inferred from homology"/>
<dbReference type="CDD" id="cd01992">
    <property type="entry name" value="TilS_N"/>
    <property type="match status" value="1"/>
</dbReference>
<evidence type="ECO:0000313" key="8">
    <source>
        <dbReference type="EMBL" id="EJW21455.1"/>
    </source>
</evidence>
<evidence type="ECO:0000256" key="3">
    <source>
        <dbReference type="ARBA" id="ARBA00022741"/>
    </source>
</evidence>
<comment type="catalytic activity">
    <reaction evidence="5 6">
        <text>cytidine(34) in tRNA(Ile2) + L-lysine + ATP = lysidine(34) in tRNA(Ile2) + AMP + diphosphate + H(+)</text>
        <dbReference type="Rhea" id="RHEA:43744"/>
        <dbReference type="Rhea" id="RHEA-COMP:10625"/>
        <dbReference type="Rhea" id="RHEA-COMP:10670"/>
        <dbReference type="ChEBI" id="CHEBI:15378"/>
        <dbReference type="ChEBI" id="CHEBI:30616"/>
        <dbReference type="ChEBI" id="CHEBI:32551"/>
        <dbReference type="ChEBI" id="CHEBI:33019"/>
        <dbReference type="ChEBI" id="CHEBI:82748"/>
        <dbReference type="ChEBI" id="CHEBI:83665"/>
        <dbReference type="ChEBI" id="CHEBI:456215"/>
        <dbReference type="EC" id="6.3.4.19"/>
    </reaction>
</comment>
<dbReference type="PANTHER" id="PTHR43033">
    <property type="entry name" value="TRNA(ILE)-LYSIDINE SYNTHASE-RELATED"/>
    <property type="match status" value="1"/>
</dbReference>
<dbReference type="EMBL" id="ALYF01000003">
    <property type="protein sequence ID" value="EJW21455.1"/>
    <property type="molecule type" value="Genomic_DNA"/>
</dbReference>
<evidence type="ECO:0000256" key="2">
    <source>
        <dbReference type="ARBA" id="ARBA00022694"/>
    </source>
</evidence>
<comment type="subcellular location">
    <subcellularLocation>
        <location evidence="6">Cytoplasm</location>
    </subcellularLocation>
</comment>
<dbReference type="InterPro" id="IPR012795">
    <property type="entry name" value="tRNA_Ile_lys_synt_N"/>
</dbReference>
<dbReference type="InterPro" id="IPR012094">
    <property type="entry name" value="tRNA_Ile_lys_synt"/>
</dbReference>
<dbReference type="GO" id="GO:0006400">
    <property type="term" value="P:tRNA modification"/>
    <property type="evidence" value="ECO:0007669"/>
    <property type="project" value="UniProtKB-UniRule"/>
</dbReference>
<keyword evidence="2 6" id="KW-0819">tRNA processing</keyword>
<accession>J9A502</accession>
<feature type="binding site" evidence="6">
    <location>
        <begin position="36"/>
        <end position="41"/>
    </location>
    <ligand>
        <name>ATP</name>
        <dbReference type="ChEBI" id="CHEBI:30616"/>
    </ligand>
</feature>
<dbReference type="PATRIC" id="fig|1220535.3.peg.1245"/>
<comment type="function">
    <text evidence="6">Ligates lysine onto the cytidine present at position 34 of the AUA codon-specific tRNA(Ile) that contains the anticodon CAU, in an ATP-dependent manner. Cytidine is converted to lysidine, thus changing the amino acid specificity of the tRNA from methionine to isoleucine.</text>
</comment>
<comment type="caution">
    <text evidence="8">The sequence shown here is derived from an EMBL/GenBank/DDBJ whole genome shotgun (WGS) entry which is preliminary data.</text>
</comment>
<keyword evidence="9" id="KW-1185">Reference proteome</keyword>
<dbReference type="AlphaFoldDB" id="J9A502"/>
<comment type="similarity">
    <text evidence="6">Belongs to the tRNA(Ile)-lysidine synthase family.</text>
</comment>
<evidence type="ECO:0000256" key="6">
    <source>
        <dbReference type="HAMAP-Rule" id="MF_01161"/>
    </source>
</evidence>
<keyword evidence="1 6" id="KW-0436">Ligase</keyword>
<keyword evidence="3 6" id="KW-0547">Nucleotide-binding</keyword>
<reference evidence="8 9" key="1">
    <citation type="journal article" date="2012" name="J. Bacteriol.">
        <title>Genome Sequence of Strain IMCC14465, Isolated from the East Sea, Belonging to the PS1 Clade of Alphaproteobacteria.</title>
        <authorList>
            <person name="Yang S.J."/>
            <person name="Kang I."/>
            <person name="Cho J.C."/>
        </authorList>
    </citation>
    <scope>NUCLEOTIDE SEQUENCE [LARGE SCALE GENOMIC DNA]</scope>
    <source>
        <strain evidence="8 9">IMCC14465</strain>
    </source>
</reference>
<dbReference type="Pfam" id="PF01171">
    <property type="entry name" value="ATP_bind_3"/>
    <property type="match status" value="1"/>
</dbReference>
<organism evidence="8 9">
    <name type="scientific">alpha proteobacterium IMCC14465</name>
    <dbReference type="NCBI Taxonomy" id="1220535"/>
    <lineage>
        <taxon>Bacteria</taxon>
        <taxon>Pseudomonadati</taxon>
        <taxon>Pseudomonadota</taxon>
        <taxon>Alphaproteobacteria</taxon>
        <taxon>PS1 clade</taxon>
    </lineage>
</organism>
<dbReference type="STRING" id="1220535.IMCC14465_12510"/>
<dbReference type="EC" id="6.3.4.19" evidence="6"/>
<keyword evidence="4 6" id="KW-0067">ATP-binding</keyword>
<gene>
    <name evidence="6" type="primary">tilS</name>
    <name evidence="8" type="ORF">IMCC14465_12510</name>
</gene>
<dbReference type="InterPro" id="IPR014729">
    <property type="entry name" value="Rossmann-like_a/b/a_fold"/>
</dbReference>
<dbReference type="Proteomes" id="UP000004836">
    <property type="component" value="Unassembled WGS sequence"/>
</dbReference>
<dbReference type="GO" id="GO:0032267">
    <property type="term" value="F:tRNA(Ile)-lysidine synthase activity"/>
    <property type="evidence" value="ECO:0007669"/>
    <property type="project" value="UniProtKB-EC"/>
</dbReference>